<evidence type="ECO:0000313" key="1">
    <source>
        <dbReference type="EMBL" id="KMZ89188.1"/>
    </source>
</evidence>
<reference evidence="1 2" key="1">
    <citation type="submission" date="2011-08" db="EMBL/GenBank/DDBJ databases">
        <title>The Genome Sequence of Plasmodium vivax Brazil I.</title>
        <authorList>
            <consortium name="The Broad Institute Genome Sequencing Platform"/>
            <consortium name="The Broad Institute Genome Sequencing Center for Infectious Disease"/>
            <person name="Neafsey D."/>
            <person name="Carlton J."/>
            <person name="Barnwell J."/>
            <person name="Collins W."/>
            <person name="Escalante A."/>
            <person name="Mullikin J."/>
            <person name="Saul A."/>
            <person name="Guigo R."/>
            <person name="Camara F."/>
            <person name="Young S.K."/>
            <person name="Zeng Q."/>
            <person name="Gargeya S."/>
            <person name="Fitzgerald M."/>
            <person name="Haas B."/>
            <person name="Abouelleil A."/>
            <person name="Alvarado L."/>
            <person name="Arachchi H.M."/>
            <person name="Berlin A."/>
            <person name="Brown A."/>
            <person name="Chapman S.B."/>
            <person name="Chen Z."/>
            <person name="Dunbar C."/>
            <person name="Freedman E."/>
            <person name="Gearin G."/>
            <person name="Gellesch M."/>
            <person name="Goldberg J."/>
            <person name="Griggs A."/>
            <person name="Gujja S."/>
            <person name="Heiman D."/>
            <person name="Howarth C."/>
            <person name="Larson L."/>
            <person name="Lui A."/>
            <person name="MacDonald P.J.P."/>
            <person name="Montmayeur A."/>
            <person name="Murphy C."/>
            <person name="Neiman D."/>
            <person name="Pearson M."/>
            <person name="Priest M."/>
            <person name="Roberts A."/>
            <person name="Saif S."/>
            <person name="Shea T."/>
            <person name="Shenoy N."/>
            <person name="Sisk P."/>
            <person name="Stolte C."/>
            <person name="Sykes S."/>
            <person name="Wortman J."/>
            <person name="Nusbaum C."/>
            <person name="Birren B."/>
        </authorList>
    </citation>
    <scope>NUCLEOTIDE SEQUENCE [LARGE SCALE GENOMIC DNA]</scope>
    <source>
        <strain evidence="1 2">Brazil I</strain>
    </source>
</reference>
<protein>
    <submittedName>
        <fullName evidence="1">Uncharacterized protein</fullName>
    </submittedName>
</protein>
<accession>A0A0J9VPL6</accession>
<dbReference type="AlphaFoldDB" id="A0A0J9VPL6"/>
<dbReference type="Proteomes" id="UP000053327">
    <property type="component" value="Unassembled WGS sequence"/>
</dbReference>
<gene>
    <name evidence="1" type="ORF">PVBG_03538</name>
</gene>
<proteinExistence type="predicted"/>
<sequence length="64" mass="6661">MLFATGGAEQKGILKRHAKNAGCPVGSANSASLGEEHTFTGIGSLRGNSLPATPLLWVKTNPLW</sequence>
<organism evidence="1 2">
    <name type="scientific">Plasmodium vivax (strain Brazil I)</name>
    <dbReference type="NCBI Taxonomy" id="1033975"/>
    <lineage>
        <taxon>Eukaryota</taxon>
        <taxon>Sar</taxon>
        <taxon>Alveolata</taxon>
        <taxon>Apicomplexa</taxon>
        <taxon>Aconoidasida</taxon>
        <taxon>Haemosporida</taxon>
        <taxon>Plasmodiidae</taxon>
        <taxon>Plasmodium</taxon>
        <taxon>Plasmodium (Plasmodium)</taxon>
    </lineage>
</organism>
<name>A0A0J9VPL6_PLAV1</name>
<evidence type="ECO:0000313" key="2">
    <source>
        <dbReference type="Proteomes" id="UP000053327"/>
    </source>
</evidence>
<dbReference type="EMBL" id="KQ234726">
    <property type="protein sequence ID" value="KMZ89188.1"/>
    <property type="molecule type" value="Genomic_DNA"/>
</dbReference>